<name>A0ACB8RU17_9AGAM</name>
<keyword evidence="2" id="KW-1185">Reference proteome</keyword>
<organism evidence="1 2">
    <name type="scientific">Auriscalpium vulgare</name>
    <dbReference type="NCBI Taxonomy" id="40419"/>
    <lineage>
        <taxon>Eukaryota</taxon>
        <taxon>Fungi</taxon>
        <taxon>Dikarya</taxon>
        <taxon>Basidiomycota</taxon>
        <taxon>Agaricomycotina</taxon>
        <taxon>Agaricomycetes</taxon>
        <taxon>Russulales</taxon>
        <taxon>Auriscalpiaceae</taxon>
        <taxon>Auriscalpium</taxon>
    </lineage>
</organism>
<comment type="caution">
    <text evidence="1">The sequence shown here is derived from an EMBL/GenBank/DDBJ whole genome shotgun (WGS) entry which is preliminary data.</text>
</comment>
<accession>A0ACB8RU17</accession>
<reference evidence="1" key="1">
    <citation type="submission" date="2021-02" db="EMBL/GenBank/DDBJ databases">
        <authorList>
            <consortium name="DOE Joint Genome Institute"/>
            <person name="Ahrendt S."/>
            <person name="Looney B.P."/>
            <person name="Miyauchi S."/>
            <person name="Morin E."/>
            <person name="Drula E."/>
            <person name="Courty P.E."/>
            <person name="Chicoki N."/>
            <person name="Fauchery L."/>
            <person name="Kohler A."/>
            <person name="Kuo A."/>
            <person name="Labutti K."/>
            <person name="Pangilinan J."/>
            <person name="Lipzen A."/>
            <person name="Riley R."/>
            <person name="Andreopoulos W."/>
            <person name="He G."/>
            <person name="Johnson J."/>
            <person name="Barry K.W."/>
            <person name="Grigoriev I.V."/>
            <person name="Nagy L."/>
            <person name="Hibbett D."/>
            <person name="Henrissat B."/>
            <person name="Matheny P.B."/>
            <person name="Labbe J."/>
            <person name="Martin F."/>
        </authorList>
    </citation>
    <scope>NUCLEOTIDE SEQUENCE</scope>
    <source>
        <strain evidence="1">FP105234-sp</strain>
    </source>
</reference>
<protein>
    <submittedName>
        <fullName evidence="1">Uncharacterized protein</fullName>
    </submittedName>
</protein>
<gene>
    <name evidence="1" type="ORF">FA95DRAFT_1559201</name>
</gene>
<evidence type="ECO:0000313" key="2">
    <source>
        <dbReference type="Proteomes" id="UP000814033"/>
    </source>
</evidence>
<dbReference type="Proteomes" id="UP000814033">
    <property type="component" value="Unassembled WGS sequence"/>
</dbReference>
<dbReference type="EMBL" id="MU275906">
    <property type="protein sequence ID" value="KAI0047358.1"/>
    <property type="molecule type" value="Genomic_DNA"/>
</dbReference>
<reference evidence="1" key="2">
    <citation type="journal article" date="2022" name="New Phytol.">
        <title>Evolutionary transition to the ectomycorrhizal habit in the genomes of a hyperdiverse lineage of mushroom-forming fungi.</title>
        <authorList>
            <person name="Looney B."/>
            <person name="Miyauchi S."/>
            <person name="Morin E."/>
            <person name="Drula E."/>
            <person name="Courty P.E."/>
            <person name="Kohler A."/>
            <person name="Kuo A."/>
            <person name="LaButti K."/>
            <person name="Pangilinan J."/>
            <person name="Lipzen A."/>
            <person name="Riley R."/>
            <person name="Andreopoulos W."/>
            <person name="He G."/>
            <person name="Johnson J."/>
            <person name="Nolan M."/>
            <person name="Tritt A."/>
            <person name="Barry K.W."/>
            <person name="Grigoriev I.V."/>
            <person name="Nagy L.G."/>
            <person name="Hibbett D."/>
            <person name="Henrissat B."/>
            <person name="Matheny P.B."/>
            <person name="Labbe J."/>
            <person name="Martin F.M."/>
        </authorList>
    </citation>
    <scope>NUCLEOTIDE SEQUENCE</scope>
    <source>
        <strain evidence="1">FP105234-sp</strain>
    </source>
</reference>
<sequence>MGDEFATRLMIVKGNFEKLSMAIYGDLVAEPALPPTSYTPSLLPTSSSTPLTPSLDPANHADPTALARALLQLIPDAPPLPLVIRLMFCLKPKNEDWDLPQFPYLHPDLTLSGIVENGRKSRGEDKSDDDGEGGEGEDVVKMEVDFDLEDALSVTRHPVADDVAYEVLQGFVDRVVGVVGPKSETQAYLVSGILSQVAAQHPDFSRLLVGRLDIRDIFDASTMDEDTLDRLLIAAANPDVARALVHARLGPELVSIEHNPVSDMYTRRAAHRLKVRLQAWDELSAALSNSDASPIGATALLHEIGTDEPAFGVLLHAFVTHTDLVTKLEERPAVPGAILAGKSGTRDDFVAYLRAWIGVACVLAVYAWADSLPNPRCRERCFGVMRVWQETKGYRKILNQLLLLRQMLFRLECMMDDDTPTHAGIHAEHILHALAHSSPTALLSDHLIKSLLSLQPGLSAINDDARQDLRDLALLADDGLPGAVEELTRPLESPLTPHAVQMLRVALAMIGQELEEGEEGEWRTLNVLWDQEGHGLTMHLLDALKTFVSDIQSQFGLGVPPPASHTLLAELFLAANDLMGVLGRLVPVYPLPGREARAFVEALADLYSSAEAAAAVFAGESDVSAAAQATRQTSIAVLRSYGSSPAFGELIMRTLLRYGAPSGHRDPVLHLHRILAFIDHFLPTPGSPDVKDAVDNAGWVRRAIPHVLTDLTAFHHLLDPPNKVLLVRRLAELDQGVLGVGEWLVLEELKRLQTSVKLLGDASAPEDLRVLRRCGVAGSLRVLQDLTSGPSDSARRMVEYVGTNAEPAALLTSTLGALLSLRLFSPLQASIAKTIVTSDLNNLNPHLAFSLALTFLRSVQHQSDPSPPLSSTISRALDALKVVPIKLLDPDKLCADVCEALITICASPGDNIFESEAESVLALLEWLVQRSHAGLPQLATLKGISGDTFSQLCDHLLVSLPHVRQDGLELVRLSIGTAPEDVGVPPFSLLSSEVKMSLHRVDALFREQIAAPTTPKRTPPHTQNVLGLVTVSPPTALLRSPAVTGLTKTYNANDFRSLRQQPSARQNTSRLPSMHVDDFESGLTSSPVLVPGGLPPVPLNAFATIPDGFVGLSAPFGGP</sequence>
<evidence type="ECO:0000313" key="1">
    <source>
        <dbReference type="EMBL" id="KAI0047358.1"/>
    </source>
</evidence>
<proteinExistence type="predicted"/>